<evidence type="ECO:0000313" key="2">
    <source>
        <dbReference type="Proteomes" id="UP000199170"/>
    </source>
</evidence>
<dbReference type="SUPFAM" id="SSF54285">
    <property type="entry name" value="MoaD/ThiS"/>
    <property type="match status" value="1"/>
</dbReference>
<dbReference type="RefSeq" id="WP_089767295.1">
    <property type="nucleotide sequence ID" value="NZ_FNPB01000006.1"/>
</dbReference>
<dbReference type="Proteomes" id="UP000199170">
    <property type="component" value="Unassembled WGS sequence"/>
</dbReference>
<dbReference type="InterPro" id="IPR003749">
    <property type="entry name" value="ThiS/MoaD-like"/>
</dbReference>
<dbReference type="OrthoDB" id="319712at2157"/>
<name>A0A1H3H6E7_9EURY</name>
<dbReference type="Gene3D" id="3.10.20.30">
    <property type="match status" value="1"/>
</dbReference>
<dbReference type="Pfam" id="PF02597">
    <property type="entry name" value="ThiS"/>
    <property type="match status" value="1"/>
</dbReference>
<dbReference type="PANTHER" id="PTHR38031:SF1">
    <property type="entry name" value="SULFUR CARRIER PROTEIN CYSO"/>
    <property type="match status" value="1"/>
</dbReference>
<sequence>MPEIKVPAVLGGGSASSSVEVAGSTLAELFENHAAEHGPELRDSVVEDGEIKEFINVYVDGDEVSNLDASVEDDSRIRVIPAASGGRR</sequence>
<keyword evidence="2" id="KW-1185">Reference proteome</keyword>
<reference evidence="2" key="1">
    <citation type="submission" date="2016-10" db="EMBL/GenBank/DDBJ databases">
        <authorList>
            <person name="Varghese N."/>
            <person name="Submissions S."/>
        </authorList>
    </citation>
    <scope>NUCLEOTIDE SEQUENCE [LARGE SCALE GENOMIC DNA]</scope>
    <source>
        <strain evidence="2">CGMCC 1.10118</strain>
    </source>
</reference>
<dbReference type="InterPro" id="IPR012675">
    <property type="entry name" value="Beta-grasp_dom_sf"/>
</dbReference>
<organism evidence="1 2">
    <name type="scientific">Halobellus clavatus</name>
    <dbReference type="NCBI Taxonomy" id="660517"/>
    <lineage>
        <taxon>Archaea</taxon>
        <taxon>Methanobacteriati</taxon>
        <taxon>Methanobacteriota</taxon>
        <taxon>Stenosarchaea group</taxon>
        <taxon>Halobacteria</taxon>
        <taxon>Halobacteriales</taxon>
        <taxon>Haloferacaceae</taxon>
        <taxon>Halobellus</taxon>
    </lineage>
</organism>
<evidence type="ECO:0000313" key="1">
    <source>
        <dbReference type="EMBL" id="SDY11133.1"/>
    </source>
</evidence>
<dbReference type="InterPro" id="IPR052045">
    <property type="entry name" value="Sulfur_Carrier/Prot_Modifier"/>
</dbReference>
<dbReference type="PANTHER" id="PTHR38031">
    <property type="entry name" value="SULFUR CARRIER PROTEIN SLR0821-RELATED"/>
    <property type="match status" value="1"/>
</dbReference>
<dbReference type="STRING" id="660517.SAMN04487946_106194"/>
<gene>
    <name evidence="1" type="ORF">SAMN04487946_106194</name>
</gene>
<dbReference type="EMBL" id="FNPB01000006">
    <property type="protein sequence ID" value="SDY11133.1"/>
    <property type="molecule type" value="Genomic_DNA"/>
</dbReference>
<dbReference type="InterPro" id="IPR016155">
    <property type="entry name" value="Mopterin_synth/thiamin_S_b"/>
</dbReference>
<proteinExistence type="predicted"/>
<protein>
    <submittedName>
        <fullName evidence="1">Molybdopterin synthase subunit MoaD</fullName>
    </submittedName>
</protein>
<accession>A0A1H3H6E7</accession>
<dbReference type="AlphaFoldDB" id="A0A1H3H6E7"/>